<evidence type="ECO:0000313" key="9">
    <source>
        <dbReference type="Proteomes" id="UP000284267"/>
    </source>
</evidence>
<organism evidence="6 9">
    <name type="scientific">Blautia obeum</name>
    <dbReference type="NCBI Taxonomy" id="40520"/>
    <lineage>
        <taxon>Bacteria</taxon>
        <taxon>Bacillati</taxon>
        <taxon>Bacillota</taxon>
        <taxon>Clostridia</taxon>
        <taxon>Lachnospirales</taxon>
        <taxon>Lachnospiraceae</taxon>
        <taxon>Blautia</taxon>
    </lineage>
</organism>
<evidence type="ECO:0000313" key="2">
    <source>
        <dbReference type="EMBL" id="RGQ05563.1"/>
    </source>
</evidence>
<evidence type="ECO:0000313" key="8">
    <source>
        <dbReference type="Proteomes" id="UP000284220"/>
    </source>
</evidence>
<evidence type="ECO:0000256" key="1">
    <source>
        <dbReference type="SAM" id="MobiDB-lite"/>
    </source>
</evidence>
<dbReference type="RefSeq" id="WP_117638510.1">
    <property type="nucleotide sequence ID" value="NZ_JBDMIE010000001.1"/>
</dbReference>
<dbReference type="EMBL" id="QSJW01000002">
    <property type="protein sequence ID" value="RHE15034.1"/>
    <property type="molecule type" value="Genomic_DNA"/>
</dbReference>
<feature type="compositionally biased region" description="Basic and acidic residues" evidence="1">
    <location>
        <begin position="224"/>
        <end position="242"/>
    </location>
</feature>
<name>A0A396G2L4_9FIRM</name>
<dbReference type="EMBL" id="QRSS01000006">
    <property type="protein sequence ID" value="RGQ05563.1"/>
    <property type="molecule type" value="Genomic_DNA"/>
</dbReference>
<evidence type="ECO:0000313" key="10">
    <source>
        <dbReference type="Proteomes" id="UP000284644"/>
    </source>
</evidence>
<dbReference type="EMBL" id="QROE01000001">
    <property type="protein sequence ID" value="RHK98530.1"/>
    <property type="molecule type" value="Genomic_DNA"/>
</dbReference>
<dbReference type="Proteomes" id="UP000284644">
    <property type="component" value="Unassembled WGS sequence"/>
</dbReference>
<evidence type="ECO:0000313" key="7">
    <source>
        <dbReference type="Proteomes" id="UP000283585"/>
    </source>
</evidence>
<dbReference type="Proteomes" id="UP000285839">
    <property type="component" value="Unassembled WGS sequence"/>
</dbReference>
<dbReference type="EMBL" id="QRHZ01000001">
    <property type="protein sequence ID" value="RHG20318.1"/>
    <property type="molecule type" value="Genomic_DNA"/>
</dbReference>
<evidence type="ECO:0000313" key="4">
    <source>
        <dbReference type="EMBL" id="RHE15034.1"/>
    </source>
</evidence>
<dbReference type="Proteomes" id="UP000284267">
    <property type="component" value="Unassembled WGS sequence"/>
</dbReference>
<sequence length="265" mass="30216">MRHKKQAGAGDFFFCLMFLLGKKGPIMLNEIIKTAEELNTAALHYRQSGNMDGVRELAKAHAVSKKQTEEFIQGRRYRLVDIPIEERKFSNASEKLRAEMFALKDAGFADIIGQYLVNLAKTDSALDAQVLKKHKMLQRCLDYVTQKAYNIALEGAKKKGENGIRANTGLALSGDQVFPWVLEYYAKDDEKEIAEKEQEEKKKIQKEWDSVNKRTKTIPKNQGTKKDSEVHPKEAAEQEEKHISKKKSKDSGQMSLFDMMQPKES</sequence>
<evidence type="ECO:0000313" key="3">
    <source>
        <dbReference type="EMBL" id="RGR50363.1"/>
    </source>
</evidence>
<evidence type="ECO:0000313" key="11">
    <source>
        <dbReference type="Proteomes" id="UP000285839"/>
    </source>
</evidence>
<evidence type="ECO:0000313" key="6">
    <source>
        <dbReference type="EMBL" id="RHK98530.1"/>
    </source>
</evidence>
<dbReference type="AlphaFoldDB" id="A0A396G2L4"/>
<proteinExistence type="predicted"/>
<feature type="region of interest" description="Disordered" evidence="1">
    <location>
        <begin position="211"/>
        <end position="265"/>
    </location>
</feature>
<protein>
    <submittedName>
        <fullName evidence="6">Uncharacterized protein</fullName>
    </submittedName>
</protein>
<reference evidence="7 8" key="1">
    <citation type="submission" date="2018-08" db="EMBL/GenBank/DDBJ databases">
        <title>A genome reference for cultivated species of the human gut microbiota.</title>
        <authorList>
            <person name="Zou Y."/>
            <person name="Xue W."/>
            <person name="Luo G."/>
        </authorList>
    </citation>
    <scope>NUCLEOTIDE SEQUENCE [LARGE SCALE GENOMIC DNA]</scope>
    <source>
        <strain evidence="3 11">AF25-21</strain>
        <strain evidence="2 7">AF29-2BH</strain>
        <strain evidence="6 9">AF39-4</strain>
        <strain evidence="5 8">AM22-9LB</strain>
        <strain evidence="4 10">AM29-25AC</strain>
    </source>
</reference>
<evidence type="ECO:0000313" key="5">
    <source>
        <dbReference type="EMBL" id="RHG20318.1"/>
    </source>
</evidence>
<dbReference type="Proteomes" id="UP000284220">
    <property type="component" value="Unassembled WGS sequence"/>
</dbReference>
<dbReference type="Proteomes" id="UP000283585">
    <property type="component" value="Unassembled WGS sequence"/>
</dbReference>
<accession>A0A396G2L4</accession>
<dbReference type="EMBL" id="QRUH01000002">
    <property type="protein sequence ID" value="RGR50363.1"/>
    <property type="molecule type" value="Genomic_DNA"/>
</dbReference>
<gene>
    <name evidence="6" type="ORF">DW040_04275</name>
    <name evidence="5" type="ORF">DW272_03685</name>
    <name evidence="4" type="ORF">DW767_04435</name>
    <name evidence="3" type="ORF">DWY46_02975</name>
    <name evidence="2" type="ORF">DWZ12_06635</name>
</gene>
<comment type="caution">
    <text evidence="6">The sequence shown here is derived from an EMBL/GenBank/DDBJ whole genome shotgun (WGS) entry which is preliminary data.</text>
</comment>